<comment type="caution">
    <text evidence="1">The sequence shown here is derived from an EMBL/GenBank/DDBJ whole genome shotgun (WGS) entry which is preliminary data.</text>
</comment>
<proteinExistence type="predicted"/>
<evidence type="ECO:0000313" key="1">
    <source>
        <dbReference type="EMBL" id="KAJ4435032.1"/>
    </source>
</evidence>
<organism evidence="1 2">
    <name type="scientific">Periplaneta americana</name>
    <name type="common">American cockroach</name>
    <name type="synonym">Blatta americana</name>
    <dbReference type="NCBI Taxonomy" id="6978"/>
    <lineage>
        <taxon>Eukaryota</taxon>
        <taxon>Metazoa</taxon>
        <taxon>Ecdysozoa</taxon>
        <taxon>Arthropoda</taxon>
        <taxon>Hexapoda</taxon>
        <taxon>Insecta</taxon>
        <taxon>Pterygota</taxon>
        <taxon>Neoptera</taxon>
        <taxon>Polyneoptera</taxon>
        <taxon>Dictyoptera</taxon>
        <taxon>Blattodea</taxon>
        <taxon>Blattoidea</taxon>
        <taxon>Blattidae</taxon>
        <taxon>Blattinae</taxon>
        <taxon>Periplaneta</taxon>
    </lineage>
</organism>
<dbReference type="Proteomes" id="UP001148838">
    <property type="component" value="Unassembled WGS sequence"/>
</dbReference>
<reference evidence="1 2" key="1">
    <citation type="journal article" date="2022" name="Allergy">
        <title>Genome assembly and annotation of Periplaneta americana reveal a comprehensive cockroach allergen profile.</title>
        <authorList>
            <person name="Wang L."/>
            <person name="Xiong Q."/>
            <person name="Saelim N."/>
            <person name="Wang L."/>
            <person name="Nong W."/>
            <person name="Wan A.T."/>
            <person name="Shi M."/>
            <person name="Liu X."/>
            <person name="Cao Q."/>
            <person name="Hui J.H.L."/>
            <person name="Sookrung N."/>
            <person name="Leung T.F."/>
            <person name="Tungtrongchitr A."/>
            <person name="Tsui S.K.W."/>
        </authorList>
    </citation>
    <scope>NUCLEOTIDE SEQUENCE [LARGE SCALE GENOMIC DNA]</scope>
    <source>
        <strain evidence="1">PWHHKU_190912</strain>
    </source>
</reference>
<gene>
    <name evidence="1" type="ORF">ANN_23605</name>
</gene>
<sequence length="285" mass="33204">MGTVDKLTDCIGYKYPRRRHPAHTILPRLFQRLREGENVVRNYNSISTIFAYNFRLSHFRTMVPDLKLIHTLRWAGHLAVWANPDFDMGRASSSIGECRNAYRVLVGRPEGKRSFGRPRRRWEDNIKMDLREMGYDDRDWITLAQDRDQRRAYVRAAMNLRFLKILFKRPTTFTTLHHSCSSVNIGKVAKAASRWRSATKRAARSKHRTPFPFPHIAVKVYALLCQQHQCSEEISAGFLRYWRKRKIGGLYRDAVFLGKSNDITQNPETRNLLLLSSRAVVLGRG</sequence>
<protein>
    <submittedName>
        <fullName evidence="1">Uncharacterized protein</fullName>
    </submittedName>
</protein>
<keyword evidence="2" id="KW-1185">Reference proteome</keyword>
<evidence type="ECO:0000313" key="2">
    <source>
        <dbReference type="Proteomes" id="UP001148838"/>
    </source>
</evidence>
<dbReference type="EMBL" id="JAJSOF020000025">
    <property type="protein sequence ID" value="KAJ4435032.1"/>
    <property type="molecule type" value="Genomic_DNA"/>
</dbReference>
<accession>A0ABQ8SMW3</accession>
<name>A0ABQ8SMW3_PERAM</name>